<dbReference type="InterPro" id="IPR011006">
    <property type="entry name" value="CheY-like_superfamily"/>
</dbReference>
<reference evidence="4 5" key="1">
    <citation type="submission" date="2015-12" db="EMBL/GenBank/DDBJ databases">
        <title>Genome sequence of Mucilaginibacter gotjawali.</title>
        <authorList>
            <person name="Lee J.S."/>
            <person name="Lee K.C."/>
            <person name="Kim K.K."/>
            <person name="Lee B.W."/>
        </authorList>
    </citation>
    <scope>NUCLEOTIDE SEQUENCE [LARGE SCALE GENOMIC DNA]</scope>
    <source>
        <strain evidence="4 5">SA3-7</strain>
    </source>
</reference>
<dbReference type="InterPro" id="IPR001789">
    <property type="entry name" value="Sig_transdc_resp-reg_receiver"/>
</dbReference>
<accession>A0A0X8X015</accession>
<organism evidence="4 5">
    <name type="scientific">Mucilaginibacter gotjawali</name>
    <dbReference type="NCBI Taxonomy" id="1550579"/>
    <lineage>
        <taxon>Bacteria</taxon>
        <taxon>Pseudomonadati</taxon>
        <taxon>Bacteroidota</taxon>
        <taxon>Sphingobacteriia</taxon>
        <taxon>Sphingobacteriales</taxon>
        <taxon>Sphingobacteriaceae</taxon>
        <taxon>Mucilaginibacter</taxon>
    </lineage>
</organism>
<proteinExistence type="predicted"/>
<feature type="modified residue" description="4-aspartylphosphate" evidence="2">
    <location>
        <position position="68"/>
    </location>
</feature>
<feature type="domain" description="Response regulatory" evidence="3">
    <location>
        <begin position="20"/>
        <end position="133"/>
    </location>
</feature>
<keyword evidence="1 2" id="KW-0597">Phosphoprotein</keyword>
<dbReference type="Pfam" id="PF00072">
    <property type="entry name" value="Response_reg"/>
    <property type="match status" value="1"/>
</dbReference>
<dbReference type="AlphaFoldDB" id="A0A0X8X015"/>
<dbReference type="PROSITE" id="PS50110">
    <property type="entry name" value="RESPONSE_REGULATORY"/>
    <property type="match status" value="1"/>
</dbReference>
<dbReference type="InterPro" id="IPR050595">
    <property type="entry name" value="Bact_response_regulator"/>
</dbReference>
<dbReference type="EMBL" id="AP017313">
    <property type="protein sequence ID" value="BAU53355.1"/>
    <property type="molecule type" value="Genomic_DNA"/>
</dbReference>
<dbReference type="Proteomes" id="UP000218263">
    <property type="component" value="Chromosome"/>
</dbReference>
<evidence type="ECO:0000256" key="1">
    <source>
        <dbReference type="ARBA" id="ARBA00022553"/>
    </source>
</evidence>
<protein>
    <submittedName>
        <fullName evidence="4">Response regulator PleD</fullName>
    </submittedName>
</protein>
<name>A0A0X8X015_9SPHI</name>
<evidence type="ECO:0000256" key="2">
    <source>
        <dbReference type="PROSITE-ProRule" id="PRU00169"/>
    </source>
</evidence>
<gene>
    <name evidence="4" type="ORF">MgSA37_01522</name>
</gene>
<dbReference type="PANTHER" id="PTHR44591">
    <property type="entry name" value="STRESS RESPONSE REGULATOR PROTEIN 1"/>
    <property type="match status" value="1"/>
</dbReference>
<dbReference type="SUPFAM" id="SSF52172">
    <property type="entry name" value="CheY-like"/>
    <property type="match status" value="1"/>
</dbReference>
<evidence type="ECO:0000313" key="5">
    <source>
        <dbReference type="Proteomes" id="UP000218263"/>
    </source>
</evidence>
<keyword evidence="5" id="KW-1185">Reference proteome</keyword>
<evidence type="ECO:0000313" key="4">
    <source>
        <dbReference type="EMBL" id="BAU53355.1"/>
    </source>
</evidence>
<dbReference type="GO" id="GO:0000160">
    <property type="term" value="P:phosphorelay signal transduction system"/>
    <property type="evidence" value="ECO:0007669"/>
    <property type="project" value="InterPro"/>
</dbReference>
<sequence length="134" mass="15136">MLKKLNLVVIKSIDTLKVKTLLIFENDTDTVDIITSLYEYSTFNVVKSARKLSIDEIAHINPNIIILDHLLDDGFGGDLCLEIKMNSSTKHIPIILYSASNHVEQLATTNFANAFISKPFDLYYFIDMVNLLAL</sequence>
<dbReference type="PANTHER" id="PTHR44591:SF3">
    <property type="entry name" value="RESPONSE REGULATORY DOMAIN-CONTAINING PROTEIN"/>
    <property type="match status" value="1"/>
</dbReference>
<evidence type="ECO:0000259" key="3">
    <source>
        <dbReference type="PROSITE" id="PS50110"/>
    </source>
</evidence>
<dbReference type="Gene3D" id="3.40.50.2300">
    <property type="match status" value="1"/>
</dbReference>
<dbReference type="KEGG" id="mgot:MgSA37_01522"/>